<feature type="signal peptide" evidence="8">
    <location>
        <begin position="1"/>
        <end position="19"/>
    </location>
</feature>
<gene>
    <name evidence="10" type="ORF">FHS50_001722</name>
</gene>
<dbReference type="PRINTS" id="PR00723">
    <property type="entry name" value="SUBTILISIN"/>
</dbReference>
<dbReference type="AlphaFoldDB" id="A0A839Z1Y5"/>
<evidence type="ECO:0000313" key="10">
    <source>
        <dbReference type="EMBL" id="MBB3764660.1"/>
    </source>
</evidence>
<evidence type="ECO:0000256" key="4">
    <source>
        <dbReference type="ARBA" id="ARBA00022801"/>
    </source>
</evidence>
<dbReference type="InterPro" id="IPR050131">
    <property type="entry name" value="Peptidase_S8_subtilisin-like"/>
</dbReference>
<dbReference type="PROSITE" id="PS00138">
    <property type="entry name" value="SUBTILASE_SER"/>
    <property type="match status" value="1"/>
</dbReference>
<dbReference type="InterPro" id="IPR015500">
    <property type="entry name" value="Peptidase_S8_subtilisin-rel"/>
</dbReference>
<dbReference type="RefSeq" id="WP_183934045.1">
    <property type="nucleotide sequence ID" value="NZ_JACICF010000002.1"/>
</dbReference>
<evidence type="ECO:0000256" key="2">
    <source>
        <dbReference type="ARBA" id="ARBA00022670"/>
    </source>
</evidence>
<evidence type="ECO:0000256" key="6">
    <source>
        <dbReference type="PROSITE-ProRule" id="PRU01240"/>
    </source>
</evidence>
<feature type="compositionally biased region" description="Pro residues" evidence="7">
    <location>
        <begin position="26"/>
        <end position="50"/>
    </location>
</feature>
<comment type="caution">
    <text evidence="10">The sequence shown here is derived from an EMBL/GenBank/DDBJ whole genome shotgun (WGS) entry which is preliminary data.</text>
</comment>
<keyword evidence="3 8" id="KW-0732">Signal</keyword>
<dbReference type="InterPro" id="IPR023828">
    <property type="entry name" value="Peptidase_S8_Ser-AS"/>
</dbReference>
<accession>A0A839Z1Y5</accession>
<feature type="region of interest" description="Disordered" evidence="7">
    <location>
        <begin position="22"/>
        <end position="51"/>
    </location>
</feature>
<evidence type="ECO:0000256" key="8">
    <source>
        <dbReference type="SAM" id="SignalP"/>
    </source>
</evidence>
<dbReference type="PANTHER" id="PTHR43806">
    <property type="entry name" value="PEPTIDASE S8"/>
    <property type="match status" value="1"/>
</dbReference>
<feature type="domain" description="Peptidase S8/S53" evidence="9">
    <location>
        <begin position="79"/>
        <end position="346"/>
    </location>
</feature>
<keyword evidence="5 6" id="KW-0720">Serine protease</keyword>
<evidence type="ECO:0000313" key="11">
    <source>
        <dbReference type="Proteomes" id="UP000578569"/>
    </source>
</evidence>
<keyword evidence="2 6" id="KW-0645">Protease</keyword>
<dbReference type="Pfam" id="PF00082">
    <property type="entry name" value="Peptidase_S8"/>
    <property type="match status" value="1"/>
</dbReference>
<dbReference type="CDD" id="cd04848">
    <property type="entry name" value="Peptidases_S8_Autotransporter_serine_protease_like"/>
    <property type="match status" value="1"/>
</dbReference>
<evidence type="ECO:0000256" key="3">
    <source>
        <dbReference type="ARBA" id="ARBA00022729"/>
    </source>
</evidence>
<dbReference type="EMBL" id="JACICF010000002">
    <property type="protein sequence ID" value="MBB3764660.1"/>
    <property type="molecule type" value="Genomic_DNA"/>
</dbReference>
<evidence type="ECO:0000256" key="1">
    <source>
        <dbReference type="ARBA" id="ARBA00011073"/>
    </source>
</evidence>
<feature type="active site" description="Charge relay system" evidence="6">
    <location>
        <position position="298"/>
    </location>
</feature>
<keyword evidence="11" id="KW-1185">Reference proteome</keyword>
<dbReference type="PANTHER" id="PTHR43806:SF11">
    <property type="entry name" value="CEREVISIN-RELATED"/>
    <property type="match status" value="1"/>
</dbReference>
<evidence type="ECO:0000256" key="7">
    <source>
        <dbReference type="SAM" id="MobiDB-lite"/>
    </source>
</evidence>
<reference evidence="10 11" key="1">
    <citation type="submission" date="2020-08" db="EMBL/GenBank/DDBJ databases">
        <title>Genomic Encyclopedia of Type Strains, Phase IV (KMG-IV): sequencing the most valuable type-strain genomes for metagenomic binning, comparative biology and taxonomic classification.</title>
        <authorList>
            <person name="Goeker M."/>
        </authorList>
    </citation>
    <scope>NUCLEOTIDE SEQUENCE [LARGE SCALE GENOMIC DNA]</scope>
    <source>
        <strain evidence="10 11">DSM 24194</strain>
    </source>
</reference>
<dbReference type="Proteomes" id="UP000578569">
    <property type="component" value="Unassembled WGS sequence"/>
</dbReference>
<organism evidence="10 11">
    <name type="scientific">Sphingomicrobium lutaoense</name>
    <dbReference type="NCBI Taxonomy" id="515949"/>
    <lineage>
        <taxon>Bacteria</taxon>
        <taxon>Pseudomonadati</taxon>
        <taxon>Pseudomonadota</taxon>
        <taxon>Alphaproteobacteria</taxon>
        <taxon>Sphingomonadales</taxon>
        <taxon>Sphingomonadaceae</taxon>
        <taxon>Sphingomicrobium</taxon>
    </lineage>
</organism>
<sequence>MRQTRWMISVALLSLGVAACGGGGSPTPPVSSPPPPTTPPPAPPPPPPPITNFDDAEYRRSNAAVDAKAIAAYEEGATGAGVKIAIIDTGLNPALSDFAGRVDPASGDVAGNRGVSDVDGHGTAVTAIAAAARDGDGILGVAFDATIISLRADSPGTCGTASGCTLLESNIATGIDQAVAGGAVVINLSLGGGAPSQPLLNAMQRAVNAGIILVIAAGNDGNNVPADGFAAVPASRFPGQVIVAGSLGILENGTVNTNKLSDFSNNASGAQNAYLGATGFRVRAPDHTGEAFLWSGTSFSAPVITGAVALLKQAFPNLTGRQITEILFNSADDLGAPGVDSTFGHGRLNIEAAFQPQGATALAGTGERIALSGNGTLPAAAGDAAGHTTMGARAIFLDRYQRAYQLDLARTLDPADSNPSLGPAFVNSVESRASRFGNLEIDTSVRPAMIGLADDGPERLGLAREEWREARLVAASAVARLSDRTAMAFGYGQGADAMQRRLAEVASDDFIAARRDTLGFAAAREEGFAVRHDLGPLAVGFATENGNVYSRFERGVENTPYRYSQVSADAGLIQGGRARAGFGLLEEKETFLGGRLNPQFASGGADTRFAFLGWHQQFGERIALDLEARRGWTRADNLALTSEAFSADLSVREIFTGTDRLGLRVAQPLRVRSGGLELWMPTGWDWQSETASFGDVAVPFTPSGREIRGEASYSRGLLGGSLTTNVFYRKDPGHVASGEDDMGAAIRFTLGL</sequence>
<dbReference type="SUPFAM" id="SSF52743">
    <property type="entry name" value="Subtilisin-like"/>
    <property type="match status" value="1"/>
</dbReference>
<feature type="chain" id="PRO_5032608660" evidence="8">
    <location>
        <begin position="20"/>
        <end position="752"/>
    </location>
</feature>
<dbReference type="InterPro" id="IPR000209">
    <property type="entry name" value="Peptidase_S8/S53_dom"/>
</dbReference>
<dbReference type="Gene3D" id="3.40.50.200">
    <property type="entry name" value="Peptidase S8/S53 domain"/>
    <property type="match status" value="1"/>
</dbReference>
<dbReference type="PROSITE" id="PS51892">
    <property type="entry name" value="SUBTILASE"/>
    <property type="match status" value="1"/>
</dbReference>
<dbReference type="GO" id="GO:0004252">
    <property type="term" value="F:serine-type endopeptidase activity"/>
    <property type="evidence" value="ECO:0007669"/>
    <property type="project" value="UniProtKB-UniRule"/>
</dbReference>
<dbReference type="GO" id="GO:0006508">
    <property type="term" value="P:proteolysis"/>
    <property type="evidence" value="ECO:0007669"/>
    <property type="project" value="UniProtKB-KW"/>
</dbReference>
<evidence type="ECO:0000256" key="5">
    <source>
        <dbReference type="ARBA" id="ARBA00022825"/>
    </source>
</evidence>
<protein>
    <submittedName>
        <fullName evidence="10">Subtilisin family serine protease</fullName>
    </submittedName>
</protein>
<evidence type="ECO:0000259" key="9">
    <source>
        <dbReference type="Pfam" id="PF00082"/>
    </source>
</evidence>
<keyword evidence="4 6" id="KW-0378">Hydrolase</keyword>
<dbReference type="PROSITE" id="PS51257">
    <property type="entry name" value="PROKAR_LIPOPROTEIN"/>
    <property type="match status" value="1"/>
</dbReference>
<feature type="active site" description="Charge relay system" evidence="6">
    <location>
        <position position="88"/>
    </location>
</feature>
<name>A0A839Z1Y5_9SPHN</name>
<comment type="similarity">
    <text evidence="1 6">Belongs to the peptidase S8 family.</text>
</comment>
<dbReference type="InterPro" id="IPR036852">
    <property type="entry name" value="Peptidase_S8/S53_dom_sf"/>
</dbReference>
<proteinExistence type="inferred from homology"/>
<feature type="active site" description="Charge relay system" evidence="6">
    <location>
        <position position="121"/>
    </location>
</feature>
<dbReference type="InterPro" id="IPR034061">
    <property type="entry name" value="Peptidases_S8_Autotransporter"/>
</dbReference>